<gene>
    <name evidence="5" type="ORF">EV690_0985</name>
</gene>
<dbReference type="PANTHER" id="PTHR44227">
    <property type="match status" value="1"/>
</dbReference>
<organism evidence="5 6">
    <name type="scientific">Celerinatantimonas diazotrophica</name>
    <dbReference type="NCBI Taxonomy" id="412034"/>
    <lineage>
        <taxon>Bacteria</taxon>
        <taxon>Pseudomonadati</taxon>
        <taxon>Pseudomonadota</taxon>
        <taxon>Gammaproteobacteria</taxon>
        <taxon>Celerinatantimonadaceae</taxon>
        <taxon>Celerinatantimonas</taxon>
    </lineage>
</organism>
<dbReference type="Pfam" id="PF14559">
    <property type="entry name" value="TPR_19"/>
    <property type="match status" value="1"/>
</dbReference>
<dbReference type="RefSeq" id="WP_131911787.1">
    <property type="nucleotide sequence ID" value="NZ_OU594967.1"/>
</dbReference>
<keyword evidence="4" id="KW-0732">Signal</keyword>
<feature type="repeat" description="TPR" evidence="3">
    <location>
        <begin position="77"/>
        <end position="110"/>
    </location>
</feature>
<reference evidence="5 6" key="1">
    <citation type="submission" date="2019-03" db="EMBL/GenBank/DDBJ databases">
        <title>Genomic Encyclopedia of Type Strains, Phase IV (KMG-IV): sequencing the most valuable type-strain genomes for metagenomic binning, comparative biology and taxonomic classification.</title>
        <authorList>
            <person name="Goeker M."/>
        </authorList>
    </citation>
    <scope>NUCLEOTIDE SEQUENCE [LARGE SCALE GENOMIC DNA]</scope>
    <source>
        <strain evidence="5 6">DSM 18577</strain>
    </source>
</reference>
<comment type="caution">
    <text evidence="5">The sequence shown here is derived from an EMBL/GenBank/DDBJ whole genome shotgun (WGS) entry which is preliminary data.</text>
</comment>
<evidence type="ECO:0000256" key="2">
    <source>
        <dbReference type="ARBA" id="ARBA00022803"/>
    </source>
</evidence>
<proteinExistence type="predicted"/>
<evidence type="ECO:0000313" key="6">
    <source>
        <dbReference type="Proteomes" id="UP000295565"/>
    </source>
</evidence>
<dbReference type="InterPro" id="IPR019734">
    <property type="entry name" value="TPR_rpt"/>
</dbReference>
<keyword evidence="1" id="KW-0677">Repeat</keyword>
<keyword evidence="2 3" id="KW-0802">TPR repeat</keyword>
<evidence type="ECO:0000256" key="4">
    <source>
        <dbReference type="SAM" id="SignalP"/>
    </source>
</evidence>
<dbReference type="SUPFAM" id="SSF81901">
    <property type="entry name" value="HCP-like"/>
    <property type="match status" value="1"/>
</dbReference>
<feature type="chain" id="PRO_5020985761" evidence="4">
    <location>
        <begin position="22"/>
        <end position="259"/>
    </location>
</feature>
<sequence length="259" mass="28887">MRKKLVLMVFLPWLLSGCVTQTLVDGVPIDQNQNQHKSKQQAARSRLALAINYLHAGNSDLAKHNITLAQQDDPNLIDVDLTWGYFYSQVGQVSKAITAYQKALKKDPNNGDALNNLGVIRCHQGQYQQAQKLFEKALDSSGYTAIDSTNENAGLCAYRAGEYDKAKSYFIAALAYNAERPQSLLGLANVLIKQHQYADARSYLKRYSKIASASPQSLLAWIKVSRGEGNLTQQVLWGKELITQFPDAPQTKKYLANDY</sequence>
<dbReference type="InterPro" id="IPR011990">
    <property type="entry name" value="TPR-like_helical_dom_sf"/>
</dbReference>
<dbReference type="SMART" id="SM00028">
    <property type="entry name" value="TPR"/>
    <property type="match status" value="5"/>
</dbReference>
<feature type="repeat" description="TPR" evidence="3">
    <location>
        <begin position="111"/>
        <end position="144"/>
    </location>
</feature>
<evidence type="ECO:0000313" key="5">
    <source>
        <dbReference type="EMBL" id="TCK58836.1"/>
    </source>
</evidence>
<dbReference type="Gene3D" id="1.25.40.10">
    <property type="entry name" value="Tetratricopeptide repeat domain"/>
    <property type="match status" value="1"/>
</dbReference>
<dbReference type="Pfam" id="PF13431">
    <property type="entry name" value="TPR_17"/>
    <property type="match status" value="1"/>
</dbReference>
<dbReference type="PROSITE" id="PS51257">
    <property type="entry name" value="PROKAR_LIPOPROTEIN"/>
    <property type="match status" value="1"/>
</dbReference>
<dbReference type="OrthoDB" id="9814042at2"/>
<dbReference type="EMBL" id="SMGD01000011">
    <property type="protein sequence ID" value="TCK58836.1"/>
    <property type="molecule type" value="Genomic_DNA"/>
</dbReference>
<keyword evidence="6" id="KW-1185">Reference proteome</keyword>
<dbReference type="PANTHER" id="PTHR44227:SF3">
    <property type="entry name" value="PROTEIN O-MANNOSYL-TRANSFERASE TMTC4"/>
    <property type="match status" value="1"/>
</dbReference>
<dbReference type="NCBIfam" id="TIGR02521">
    <property type="entry name" value="type_IV_pilW"/>
    <property type="match status" value="1"/>
</dbReference>
<dbReference type="AlphaFoldDB" id="A0A4R1K3Z7"/>
<name>A0A4R1K3Z7_9GAMM</name>
<feature type="signal peptide" evidence="4">
    <location>
        <begin position="1"/>
        <end position="21"/>
    </location>
</feature>
<evidence type="ECO:0000256" key="3">
    <source>
        <dbReference type="PROSITE-ProRule" id="PRU00339"/>
    </source>
</evidence>
<dbReference type="PROSITE" id="PS50005">
    <property type="entry name" value="TPR"/>
    <property type="match status" value="2"/>
</dbReference>
<dbReference type="InterPro" id="IPR013360">
    <property type="entry name" value="Pilus_4_PilW"/>
</dbReference>
<protein>
    <submittedName>
        <fullName evidence="5">Type IV pilus assembly protein PilF</fullName>
    </submittedName>
</protein>
<dbReference type="InterPro" id="IPR052346">
    <property type="entry name" value="O-mannosyl-transferase_TMTC"/>
</dbReference>
<dbReference type="Proteomes" id="UP000295565">
    <property type="component" value="Unassembled WGS sequence"/>
</dbReference>
<accession>A0A4R1K3Z7</accession>
<evidence type="ECO:0000256" key="1">
    <source>
        <dbReference type="ARBA" id="ARBA00022737"/>
    </source>
</evidence>